<evidence type="ECO:0000256" key="2">
    <source>
        <dbReference type="ARBA" id="ARBA00023002"/>
    </source>
</evidence>
<accession>A0A1G9YQ11</accession>
<dbReference type="Gene3D" id="3.40.50.720">
    <property type="entry name" value="NAD(P)-binding Rossmann-like Domain"/>
    <property type="match status" value="2"/>
</dbReference>
<comment type="similarity">
    <text evidence="1">Belongs to the D-isomer specific 2-hydroxyacid dehydrogenase family.</text>
</comment>
<evidence type="ECO:0000259" key="4">
    <source>
        <dbReference type="Pfam" id="PF02826"/>
    </source>
</evidence>
<proteinExistence type="inferred from homology"/>
<sequence>MDKNQKLNVLVVGDEWVNTKDLVAATKKMLTGYHYEIDSFDVIMDKPMSRDRSDDIGDDSVTEYCGHPRELIERIADVHVLIVHTAPVTRQVIAAGKNLAAIGCCRSDAVNININAATERGIYFFNAPGRSVEPVSDLTITFALMLGRNIIRADQYVKAGRWAADINREVPNWDEFVTFRGITFKNKKFGLVGLGKIGKRVAEKAAALGMQVLVYDPFAADALFEGYTRTASLPELFSASDIISIHVPPLAANKGLISTELLAMMKPTAYFINVARGEIIDEDALIDALQNKKIAGAALDVYYTEPLPQQSPLLKLDNVILTPHLAGQRKDLSEGSAELLQEMMQPFFQSGKLDTCFNARAIQQK</sequence>
<dbReference type="SUPFAM" id="SSF51735">
    <property type="entry name" value="NAD(P)-binding Rossmann-fold domains"/>
    <property type="match status" value="1"/>
</dbReference>
<evidence type="ECO:0000256" key="3">
    <source>
        <dbReference type="ARBA" id="ARBA00023027"/>
    </source>
</evidence>
<dbReference type="RefSeq" id="WP_092074722.1">
    <property type="nucleotide sequence ID" value="NZ_FNHB01000012.1"/>
</dbReference>
<dbReference type="InterPro" id="IPR029753">
    <property type="entry name" value="D-isomer_DH_CS"/>
</dbReference>
<dbReference type="PROSITE" id="PS00670">
    <property type="entry name" value="D_2_HYDROXYACID_DH_2"/>
    <property type="match status" value="1"/>
</dbReference>
<evidence type="ECO:0000313" key="6">
    <source>
        <dbReference type="Proteomes" id="UP000214880"/>
    </source>
</evidence>
<feature type="domain" description="D-isomer specific 2-hydroxyacid dehydrogenase NAD-binding" evidence="4">
    <location>
        <begin position="141"/>
        <end position="326"/>
    </location>
</feature>
<organism evidence="5 6">
    <name type="scientific">Dendrosporobacter quercicolus</name>
    <dbReference type="NCBI Taxonomy" id="146817"/>
    <lineage>
        <taxon>Bacteria</taxon>
        <taxon>Bacillati</taxon>
        <taxon>Bacillota</taxon>
        <taxon>Negativicutes</taxon>
        <taxon>Selenomonadales</taxon>
        <taxon>Sporomusaceae</taxon>
        <taxon>Dendrosporobacter</taxon>
    </lineage>
</organism>
<gene>
    <name evidence="5" type="ORF">SAMN04488502_11227</name>
</gene>
<dbReference type="PROSITE" id="PS00671">
    <property type="entry name" value="D_2_HYDROXYACID_DH_3"/>
    <property type="match status" value="1"/>
</dbReference>
<protein>
    <submittedName>
        <fullName evidence="5">D-3-phosphoglycerate dehydrogenase</fullName>
    </submittedName>
</protein>
<dbReference type="SUPFAM" id="SSF52283">
    <property type="entry name" value="Formate/glycerate dehydrogenase catalytic domain-like"/>
    <property type="match status" value="1"/>
</dbReference>
<evidence type="ECO:0000256" key="1">
    <source>
        <dbReference type="ARBA" id="ARBA00005854"/>
    </source>
</evidence>
<dbReference type="OrthoDB" id="9805416at2"/>
<dbReference type="Pfam" id="PF02826">
    <property type="entry name" value="2-Hacid_dh_C"/>
    <property type="match status" value="1"/>
</dbReference>
<keyword evidence="6" id="KW-1185">Reference proteome</keyword>
<dbReference type="STRING" id="146817.SAMN04488502_11227"/>
<name>A0A1G9YQ11_9FIRM</name>
<dbReference type="GO" id="GO:0051287">
    <property type="term" value="F:NAD binding"/>
    <property type="evidence" value="ECO:0007669"/>
    <property type="project" value="InterPro"/>
</dbReference>
<dbReference type="EMBL" id="FNHB01000012">
    <property type="protein sequence ID" value="SDN11120.1"/>
    <property type="molecule type" value="Genomic_DNA"/>
</dbReference>
<dbReference type="Proteomes" id="UP000214880">
    <property type="component" value="Unassembled WGS sequence"/>
</dbReference>
<reference evidence="5 6" key="1">
    <citation type="submission" date="2016-10" db="EMBL/GenBank/DDBJ databases">
        <authorList>
            <person name="de Groot N.N."/>
        </authorList>
    </citation>
    <scope>NUCLEOTIDE SEQUENCE [LARGE SCALE GENOMIC DNA]</scope>
    <source>
        <strain evidence="5 6">DSM 1736</strain>
    </source>
</reference>
<dbReference type="InterPro" id="IPR036291">
    <property type="entry name" value="NAD(P)-bd_dom_sf"/>
</dbReference>
<keyword evidence="2" id="KW-0560">Oxidoreductase</keyword>
<dbReference type="PANTHER" id="PTHR43761:SF1">
    <property type="entry name" value="D-ISOMER SPECIFIC 2-HYDROXYACID DEHYDROGENASE CATALYTIC DOMAIN-CONTAINING PROTEIN-RELATED"/>
    <property type="match status" value="1"/>
</dbReference>
<keyword evidence="3" id="KW-0520">NAD</keyword>
<dbReference type="FunFam" id="3.40.50.720:FF:000203">
    <property type="entry name" value="D-3-phosphoglycerate dehydrogenase (SerA)"/>
    <property type="match status" value="1"/>
</dbReference>
<evidence type="ECO:0000313" key="5">
    <source>
        <dbReference type="EMBL" id="SDN11120.1"/>
    </source>
</evidence>
<dbReference type="GO" id="GO:0016616">
    <property type="term" value="F:oxidoreductase activity, acting on the CH-OH group of donors, NAD or NADP as acceptor"/>
    <property type="evidence" value="ECO:0007669"/>
    <property type="project" value="InterPro"/>
</dbReference>
<dbReference type="InterPro" id="IPR050418">
    <property type="entry name" value="D-iso_2-hydroxyacid_DH_PdxB"/>
</dbReference>
<dbReference type="PANTHER" id="PTHR43761">
    <property type="entry name" value="D-ISOMER SPECIFIC 2-HYDROXYACID DEHYDROGENASE FAMILY PROTEIN (AFU_ORTHOLOGUE AFUA_1G13630)"/>
    <property type="match status" value="1"/>
</dbReference>
<dbReference type="InterPro" id="IPR006140">
    <property type="entry name" value="D-isomer_DH_NAD-bd"/>
</dbReference>
<dbReference type="AlphaFoldDB" id="A0A1G9YQ11"/>